<dbReference type="Pfam" id="PF00248">
    <property type="entry name" value="Aldo_ket_red"/>
    <property type="match status" value="1"/>
</dbReference>
<name>A0ABD6D4C1_9EURY</name>
<protein>
    <submittedName>
        <fullName evidence="3">Aldo/keto reductase</fullName>
    </submittedName>
</protein>
<dbReference type="Proteomes" id="UP001597052">
    <property type="component" value="Unassembled WGS sequence"/>
</dbReference>
<evidence type="ECO:0000259" key="2">
    <source>
        <dbReference type="Pfam" id="PF00248"/>
    </source>
</evidence>
<dbReference type="RefSeq" id="WP_256394579.1">
    <property type="nucleotide sequence ID" value="NZ_JANHDJ010000001.1"/>
</dbReference>
<evidence type="ECO:0000256" key="1">
    <source>
        <dbReference type="ARBA" id="ARBA00023002"/>
    </source>
</evidence>
<dbReference type="EMBL" id="JBHUDM010000001">
    <property type="protein sequence ID" value="MFD1640886.1"/>
    <property type="molecule type" value="Genomic_DNA"/>
</dbReference>
<dbReference type="PANTHER" id="PTHR43364">
    <property type="entry name" value="NADH-SPECIFIC METHYLGLYOXAL REDUCTASE-RELATED"/>
    <property type="match status" value="1"/>
</dbReference>
<organism evidence="3 4">
    <name type="scientific">Halohasta litorea</name>
    <dbReference type="NCBI Taxonomy" id="869891"/>
    <lineage>
        <taxon>Archaea</taxon>
        <taxon>Methanobacteriati</taxon>
        <taxon>Methanobacteriota</taxon>
        <taxon>Stenosarchaea group</taxon>
        <taxon>Halobacteria</taxon>
        <taxon>Halobacteriales</taxon>
        <taxon>Haloferacaceae</taxon>
        <taxon>Halohasta</taxon>
    </lineage>
</organism>
<dbReference type="AlphaFoldDB" id="A0ABD6D4C1"/>
<dbReference type="Gene3D" id="3.20.20.100">
    <property type="entry name" value="NADP-dependent oxidoreductase domain"/>
    <property type="match status" value="1"/>
</dbReference>
<dbReference type="InterPro" id="IPR050523">
    <property type="entry name" value="AKR_Detox_Biosynth"/>
</dbReference>
<feature type="domain" description="NADP-dependent oxidoreductase" evidence="2">
    <location>
        <begin position="15"/>
        <end position="326"/>
    </location>
</feature>
<evidence type="ECO:0000313" key="4">
    <source>
        <dbReference type="Proteomes" id="UP001597052"/>
    </source>
</evidence>
<keyword evidence="4" id="KW-1185">Reference proteome</keyword>
<dbReference type="InterPro" id="IPR036812">
    <property type="entry name" value="NAD(P)_OxRdtase_dom_sf"/>
</dbReference>
<comment type="caution">
    <text evidence="3">The sequence shown here is derived from an EMBL/GenBank/DDBJ whole genome shotgun (WGS) entry which is preliminary data.</text>
</comment>
<proteinExistence type="predicted"/>
<dbReference type="FunFam" id="3.20.20.100:FF:000004">
    <property type="entry name" value="Oxidoreductase, aldo/keto reductase"/>
    <property type="match status" value="1"/>
</dbReference>
<dbReference type="GO" id="GO:0016491">
    <property type="term" value="F:oxidoreductase activity"/>
    <property type="evidence" value="ECO:0007669"/>
    <property type="project" value="UniProtKB-KW"/>
</dbReference>
<dbReference type="InterPro" id="IPR023210">
    <property type="entry name" value="NADP_OxRdtase_dom"/>
</dbReference>
<gene>
    <name evidence="3" type="ORF">ACFSBW_03215</name>
</gene>
<reference evidence="3 4" key="1">
    <citation type="journal article" date="2019" name="Int. J. Syst. Evol. Microbiol.">
        <title>The Global Catalogue of Microorganisms (GCM) 10K type strain sequencing project: providing services to taxonomists for standard genome sequencing and annotation.</title>
        <authorList>
            <consortium name="The Broad Institute Genomics Platform"/>
            <consortium name="The Broad Institute Genome Sequencing Center for Infectious Disease"/>
            <person name="Wu L."/>
            <person name="Ma J."/>
        </authorList>
    </citation>
    <scope>NUCLEOTIDE SEQUENCE [LARGE SCALE GENOMIC DNA]</scope>
    <source>
        <strain evidence="3 4">CGMCC 1.10593</strain>
    </source>
</reference>
<evidence type="ECO:0000313" key="3">
    <source>
        <dbReference type="EMBL" id="MFD1640886.1"/>
    </source>
</evidence>
<keyword evidence="1" id="KW-0560">Oxidoreductase</keyword>
<sequence length="338" mass="38537">MEYRQLGSTGTRVSELCFGTWRFGRKTNGVLETDEEEAHELLDTFADHGGNFIDSANVYGDPNGTSESYIGSWLEDRDRENYVLTSKVYFEYDEDNPNGSGLSRTHIRNQIDKTLDNLGTDYLDLYYIHRWDENTPIEETLSTLDRIVEEGKVNYLGASTMAAWQLTKALWKSDINDYQRFDVTQPLFHAGYYKDVEDYLDVCADQDLAVCPYSPLAGGFLTGKYERADPDDPKSVRAPDGSRGSFDERFERFYLSERGWKVLDEIRAVADEVDASPAQVSLRWLMDQEAFTCVPIVGARTTDQLEENLGAAEVSLTADQHDRITDARFDEDGRRWGH</sequence>
<dbReference type="SUPFAM" id="SSF51430">
    <property type="entry name" value="NAD(P)-linked oxidoreductase"/>
    <property type="match status" value="1"/>
</dbReference>
<dbReference type="GO" id="GO:0005829">
    <property type="term" value="C:cytosol"/>
    <property type="evidence" value="ECO:0007669"/>
    <property type="project" value="UniProtKB-ARBA"/>
</dbReference>
<accession>A0ABD6D4C1</accession>
<dbReference type="PANTHER" id="PTHR43364:SF4">
    <property type="entry name" value="NAD(P)-LINKED OXIDOREDUCTASE SUPERFAMILY PROTEIN"/>
    <property type="match status" value="1"/>
</dbReference>